<dbReference type="InterPro" id="IPR026950">
    <property type="entry name" value="Caps_assemb_Wzi"/>
</dbReference>
<evidence type="ECO:0000256" key="1">
    <source>
        <dbReference type="SAM" id="SignalP"/>
    </source>
</evidence>
<sequence>MIIDKLKAYFAASAVATSLLFASVVHSAPWVGVSDIYLRADIQALADAGVITVPVNTYPLMWSGIGVDLKKIEPSKLSPALADAFTRVNFYYNNAVGNRGNTSIKAMAATDAARFQHFGSDYREEAELQASHEYMGERFAFKLAATATLDPLDEEEFRLDGSYAAMAFGNWMVTVGALGQWWGPGFDSALHKSNNARPVPSVMISRNNAAAFETPWLSWIGPWTFTTGISELEEERAIANPLLWNLRGTIRPLRQLEMGLSWTTMFCGEGQECGLSTLWDTIAGNTTCINGESSCDPALQSKAGNQMAGFDIRYADTWFDIPVGIYLERTCEDSSGPMPWDLADCAKLLGVDSRLDFDHQQYKLFFEYSDTMVACGENQNAFNCFYEHSTYQSGSRYYGRSLGSTYDSDAKVYVLGLIGQFANSHGLTSVVRYAQLNNDGVNRGGEWAPQPPKEDLLMLELSYRLPLWQGMMSVGGTVSQSKFESADNDTNATLFGTYEYRF</sequence>
<dbReference type="InterPro" id="IPR038636">
    <property type="entry name" value="Wzi_sf"/>
</dbReference>
<evidence type="ECO:0000313" key="3">
    <source>
        <dbReference type="Proteomes" id="UP000761574"/>
    </source>
</evidence>
<keyword evidence="1" id="KW-0732">Signal</keyword>
<keyword evidence="3" id="KW-1185">Reference proteome</keyword>
<gene>
    <name evidence="2" type="ORF">TUM4630_00710</name>
</gene>
<dbReference type="Gene3D" id="2.40.160.130">
    <property type="entry name" value="Capsule assembly protein Wzi"/>
    <property type="match status" value="1"/>
</dbReference>
<protein>
    <submittedName>
        <fullName evidence="2">Outer membrane protein in capsule/EPS biosynthesis locus</fullName>
    </submittedName>
</protein>
<feature type="signal peptide" evidence="1">
    <location>
        <begin position="1"/>
        <end position="27"/>
    </location>
</feature>
<accession>A0ABQ4P293</accession>
<dbReference type="Proteomes" id="UP000761574">
    <property type="component" value="Unassembled WGS sequence"/>
</dbReference>
<dbReference type="EMBL" id="BPFB01000001">
    <property type="protein sequence ID" value="GIU41635.1"/>
    <property type="molecule type" value="Genomic_DNA"/>
</dbReference>
<dbReference type="RefSeq" id="WP_220741400.1">
    <property type="nucleotide sequence ID" value="NZ_BPFB01000001.1"/>
</dbReference>
<dbReference type="Pfam" id="PF14052">
    <property type="entry name" value="Caps_assemb_Wzi"/>
    <property type="match status" value="1"/>
</dbReference>
<comment type="caution">
    <text evidence="2">The sequence shown here is derived from an EMBL/GenBank/DDBJ whole genome shotgun (WGS) entry which is preliminary data.</text>
</comment>
<reference evidence="2 3" key="1">
    <citation type="submission" date="2021-05" db="EMBL/GenBank/DDBJ databases">
        <title>Molecular characterization for Shewanella algae harboring chromosomal blaOXA-55-like strains isolated from clinical and environment sample.</title>
        <authorList>
            <person name="Ohama Y."/>
            <person name="Aoki K."/>
            <person name="Harada S."/>
            <person name="Moriya K."/>
            <person name="Ishii Y."/>
            <person name="Tateda K."/>
        </authorList>
    </citation>
    <scope>NUCLEOTIDE SEQUENCE [LARGE SCALE GENOMIC DNA]</scope>
    <source>
        <strain evidence="2 3">LMG 23746</strain>
    </source>
</reference>
<evidence type="ECO:0000313" key="2">
    <source>
        <dbReference type="EMBL" id="GIU41635.1"/>
    </source>
</evidence>
<proteinExistence type="predicted"/>
<feature type="chain" id="PRO_5046651595" evidence="1">
    <location>
        <begin position="28"/>
        <end position="502"/>
    </location>
</feature>
<organism evidence="2 3">
    <name type="scientific">Shewanella algidipiscicola</name>
    <dbReference type="NCBI Taxonomy" id="614070"/>
    <lineage>
        <taxon>Bacteria</taxon>
        <taxon>Pseudomonadati</taxon>
        <taxon>Pseudomonadota</taxon>
        <taxon>Gammaproteobacteria</taxon>
        <taxon>Alteromonadales</taxon>
        <taxon>Shewanellaceae</taxon>
        <taxon>Shewanella</taxon>
    </lineage>
</organism>
<name>A0ABQ4P293_9GAMM</name>